<dbReference type="OrthoDB" id="9795964at2"/>
<comment type="subunit">
    <text evidence="4">Component of the lipopolysaccharide transport and assembly complex.</text>
</comment>
<organism evidence="7 8">
    <name type="scientific">Ferrimonas aestuarii</name>
    <dbReference type="NCBI Taxonomy" id="2569539"/>
    <lineage>
        <taxon>Bacteria</taxon>
        <taxon>Pseudomonadati</taxon>
        <taxon>Pseudomonadota</taxon>
        <taxon>Gammaproteobacteria</taxon>
        <taxon>Alteromonadales</taxon>
        <taxon>Ferrimonadaceae</taxon>
        <taxon>Ferrimonas</taxon>
    </lineage>
</organism>
<evidence type="ECO:0000313" key="8">
    <source>
        <dbReference type="Proteomes" id="UP000305675"/>
    </source>
</evidence>
<dbReference type="GO" id="GO:0017089">
    <property type="term" value="F:glycolipid transfer activity"/>
    <property type="evidence" value="ECO:0007669"/>
    <property type="project" value="TreeGrafter"/>
</dbReference>
<dbReference type="PANTHER" id="PTHR36504">
    <property type="entry name" value="LIPOPOLYSACCHARIDE EXPORT SYSTEM PROTEIN LPTA"/>
    <property type="match status" value="1"/>
</dbReference>
<accession>A0A4U1BPS7</accession>
<evidence type="ECO:0000259" key="6">
    <source>
        <dbReference type="Pfam" id="PF03968"/>
    </source>
</evidence>
<dbReference type="GO" id="GO:0043165">
    <property type="term" value="P:Gram-negative-bacterium-type cell outer membrane assembly"/>
    <property type="evidence" value="ECO:0007669"/>
    <property type="project" value="UniProtKB-UniRule"/>
</dbReference>
<feature type="domain" description="Organic solvent tolerance-like N-terminal" evidence="6">
    <location>
        <begin position="35"/>
        <end position="144"/>
    </location>
</feature>
<dbReference type="GO" id="GO:0015920">
    <property type="term" value="P:lipopolysaccharide transport"/>
    <property type="evidence" value="ECO:0007669"/>
    <property type="project" value="UniProtKB-UniRule"/>
</dbReference>
<feature type="chain" id="PRO_5021052315" description="Lipopolysaccharide export system protein LptA" evidence="4">
    <location>
        <begin position="25"/>
        <end position="177"/>
    </location>
</feature>
<gene>
    <name evidence="4 7" type="primary">lptA</name>
    <name evidence="7" type="ORF">FCL42_07040</name>
</gene>
<evidence type="ECO:0000256" key="5">
    <source>
        <dbReference type="SAM" id="MobiDB-lite"/>
    </source>
</evidence>
<comment type="similarity">
    <text evidence="4">Belongs to the LptA family.</text>
</comment>
<feature type="compositionally biased region" description="Polar residues" evidence="5">
    <location>
        <begin position="147"/>
        <end position="161"/>
    </location>
</feature>
<comment type="caution">
    <text evidence="7">The sequence shown here is derived from an EMBL/GenBank/DDBJ whole genome shotgun (WGS) entry which is preliminary data.</text>
</comment>
<dbReference type="EMBL" id="SWCJ01000004">
    <property type="protein sequence ID" value="TKB55967.1"/>
    <property type="molecule type" value="Genomic_DNA"/>
</dbReference>
<keyword evidence="3 4" id="KW-0574">Periplasm</keyword>
<dbReference type="GO" id="GO:0001530">
    <property type="term" value="F:lipopolysaccharide binding"/>
    <property type="evidence" value="ECO:0007669"/>
    <property type="project" value="InterPro"/>
</dbReference>
<dbReference type="GO" id="GO:0030288">
    <property type="term" value="C:outer membrane-bounded periplasmic space"/>
    <property type="evidence" value="ECO:0007669"/>
    <property type="project" value="TreeGrafter"/>
</dbReference>
<dbReference type="HAMAP" id="MF_01914">
    <property type="entry name" value="LPS_assembly_LptA"/>
    <property type="match status" value="1"/>
</dbReference>
<keyword evidence="2 4" id="KW-0732">Signal</keyword>
<dbReference type="InterPro" id="IPR014340">
    <property type="entry name" value="LptA"/>
</dbReference>
<protein>
    <recommendedName>
        <fullName evidence="4">Lipopolysaccharide export system protein LptA</fullName>
    </recommendedName>
</protein>
<sequence length="177" mass="19147" precursor="true">MPSMKPVKHLLTSLLLATSLGVSALDSDINQPVDVKSDHSNADIQKGVLVYSGRVRISQGTMLIKADELQAKTNDKKVLKVLIATGNPATYEQMMENGKLAKAEANEIRYDVAQRTLTLSGGAQMSQAGSLVTGDIIRYDLDKQQLDAQGTKDQQITTTFQPAAAEKKSSESENEPQ</sequence>
<keyword evidence="8" id="KW-1185">Reference proteome</keyword>
<name>A0A4U1BPS7_9GAMM</name>
<dbReference type="InterPro" id="IPR052037">
    <property type="entry name" value="LPS_export_LptA"/>
</dbReference>
<keyword evidence="1 4" id="KW-0813">Transport</keyword>
<reference evidence="7 8" key="1">
    <citation type="submission" date="2019-04" db="EMBL/GenBank/DDBJ databases">
        <authorList>
            <person name="Hwang J.C."/>
        </authorList>
    </citation>
    <scope>NUCLEOTIDE SEQUENCE [LARGE SCALE GENOMIC DNA]</scope>
    <source>
        <strain evidence="7 8">IMCC35002</strain>
    </source>
</reference>
<dbReference type="NCBIfam" id="TIGR03002">
    <property type="entry name" value="outer_YhbN_LptA"/>
    <property type="match status" value="1"/>
</dbReference>
<comment type="function">
    <text evidence="4">Involved in the assembly of lipopolysaccharide (LPS). Required for the translocation of LPS from the inner membrane to the outer membrane. May form a bridge between the inner membrane and the outer membrane, via interactions with LptC and LptD, thereby facilitating LPS transfer across the periplasm.</text>
</comment>
<dbReference type="GO" id="GO:0009279">
    <property type="term" value="C:cell outer membrane"/>
    <property type="evidence" value="ECO:0007669"/>
    <property type="project" value="TreeGrafter"/>
</dbReference>
<comment type="subcellular location">
    <subcellularLocation>
        <location evidence="4">Periplasm</location>
    </subcellularLocation>
</comment>
<evidence type="ECO:0000256" key="3">
    <source>
        <dbReference type="ARBA" id="ARBA00022764"/>
    </source>
</evidence>
<dbReference type="InterPro" id="IPR005653">
    <property type="entry name" value="OstA-like_N"/>
</dbReference>
<dbReference type="Proteomes" id="UP000305675">
    <property type="component" value="Unassembled WGS sequence"/>
</dbReference>
<evidence type="ECO:0000256" key="4">
    <source>
        <dbReference type="HAMAP-Rule" id="MF_01914"/>
    </source>
</evidence>
<evidence type="ECO:0000313" key="7">
    <source>
        <dbReference type="EMBL" id="TKB55967.1"/>
    </source>
</evidence>
<feature type="signal peptide" evidence="4">
    <location>
        <begin position="1"/>
        <end position="24"/>
    </location>
</feature>
<dbReference type="PANTHER" id="PTHR36504:SF1">
    <property type="entry name" value="LIPOPOLYSACCHARIDE EXPORT SYSTEM PROTEIN LPTA"/>
    <property type="match status" value="1"/>
</dbReference>
<dbReference type="AlphaFoldDB" id="A0A4U1BPS7"/>
<dbReference type="Gene3D" id="2.60.450.10">
    <property type="entry name" value="Lipopolysaccharide (LPS) transport protein A like domain"/>
    <property type="match status" value="1"/>
</dbReference>
<dbReference type="Pfam" id="PF03968">
    <property type="entry name" value="LptD_N"/>
    <property type="match status" value="1"/>
</dbReference>
<proteinExistence type="inferred from homology"/>
<evidence type="ECO:0000256" key="1">
    <source>
        <dbReference type="ARBA" id="ARBA00022448"/>
    </source>
</evidence>
<feature type="region of interest" description="Disordered" evidence="5">
    <location>
        <begin position="147"/>
        <end position="177"/>
    </location>
</feature>
<evidence type="ECO:0000256" key="2">
    <source>
        <dbReference type="ARBA" id="ARBA00022729"/>
    </source>
</evidence>